<dbReference type="Pfam" id="PF00072">
    <property type="entry name" value="Response_reg"/>
    <property type="match status" value="1"/>
</dbReference>
<proteinExistence type="predicted"/>
<dbReference type="PANTHER" id="PTHR37299">
    <property type="entry name" value="TRANSCRIPTIONAL REGULATOR-RELATED"/>
    <property type="match status" value="1"/>
</dbReference>
<dbReference type="GO" id="GO:0003677">
    <property type="term" value="F:DNA binding"/>
    <property type="evidence" value="ECO:0007669"/>
    <property type="project" value="UniProtKB-KW"/>
</dbReference>
<dbReference type="Proteomes" id="UP001209229">
    <property type="component" value="Unassembled WGS sequence"/>
</dbReference>
<dbReference type="Gene3D" id="2.40.50.1020">
    <property type="entry name" value="LytTr DNA-binding domain"/>
    <property type="match status" value="1"/>
</dbReference>
<dbReference type="InterPro" id="IPR001789">
    <property type="entry name" value="Sig_transdc_resp-reg_receiver"/>
</dbReference>
<evidence type="ECO:0000256" key="1">
    <source>
        <dbReference type="PROSITE-ProRule" id="PRU00169"/>
    </source>
</evidence>
<dbReference type="GO" id="GO:0000156">
    <property type="term" value="F:phosphorelay response regulator activity"/>
    <property type="evidence" value="ECO:0007669"/>
    <property type="project" value="InterPro"/>
</dbReference>
<name>A0AAE3SDS6_9BACT</name>
<dbReference type="InterPro" id="IPR046947">
    <property type="entry name" value="LytR-like"/>
</dbReference>
<dbReference type="Gene3D" id="3.40.50.2300">
    <property type="match status" value="1"/>
</dbReference>
<sequence length="251" mass="28904">MKAVIIEDEVVAVKNLIAILKELEPNLEIIAVLDSIQSSVNYFQNNELPDLVFMDIQLADGESFEIFKSIEITCPVIFTTAYDSYALEAFKVNSIDYLLKPIEPENVQRALNKLKNFSNNDLEEYAKRMNHFIADKAEYTKTLLIKYRDKLIPLPTAQIAYFYTENEMVTVHSLDGQEWPVESSLDTLMSKLDPSEFFRANRQFIISHSAVKEVVVWFGNRLSVNLNVPTKERIIISKARVSVFKKWLVNN</sequence>
<dbReference type="RefSeq" id="WP_301188763.1">
    <property type="nucleotide sequence ID" value="NZ_JAPDPJ010000001.1"/>
</dbReference>
<evidence type="ECO:0000313" key="5">
    <source>
        <dbReference type="Proteomes" id="UP001209229"/>
    </source>
</evidence>
<keyword evidence="1" id="KW-0597">Phosphoprotein</keyword>
<keyword evidence="5" id="KW-1185">Reference proteome</keyword>
<feature type="modified residue" description="4-aspartylphosphate" evidence="1">
    <location>
        <position position="55"/>
    </location>
</feature>
<dbReference type="PROSITE" id="PS50110">
    <property type="entry name" value="RESPONSE_REGULATORY"/>
    <property type="match status" value="1"/>
</dbReference>
<dbReference type="PANTHER" id="PTHR37299:SF1">
    <property type="entry name" value="STAGE 0 SPORULATION PROTEIN A HOMOLOG"/>
    <property type="match status" value="1"/>
</dbReference>
<dbReference type="SUPFAM" id="SSF52172">
    <property type="entry name" value="CheY-like"/>
    <property type="match status" value="1"/>
</dbReference>
<accession>A0AAE3SDS6</accession>
<dbReference type="SMART" id="SM00448">
    <property type="entry name" value="REC"/>
    <property type="match status" value="1"/>
</dbReference>
<reference evidence="4" key="1">
    <citation type="submission" date="2022-10" db="EMBL/GenBank/DDBJ databases">
        <authorList>
            <person name="Yu W.X."/>
        </authorList>
    </citation>
    <scope>NUCLEOTIDE SEQUENCE</scope>
    <source>
        <strain evidence="4">AAT</strain>
    </source>
</reference>
<protein>
    <submittedName>
        <fullName evidence="4">LytTR family DNA-binding domain-containing protein</fullName>
    </submittedName>
</protein>
<dbReference type="Pfam" id="PF04397">
    <property type="entry name" value="LytTR"/>
    <property type="match status" value="1"/>
</dbReference>
<keyword evidence="4" id="KW-0238">DNA-binding</keyword>
<comment type="caution">
    <text evidence="4">The sequence shown here is derived from an EMBL/GenBank/DDBJ whole genome shotgun (WGS) entry which is preliminary data.</text>
</comment>
<dbReference type="PROSITE" id="PS50930">
    <property type="entry name" value="HTH_LYTTR"/>
    <property type="match status" value="1"/>
</dbReference>
<feature type="domain" description="Response regulatory" evidence="2">
    <location>
        <begin position="2"/>
        <end position="115"/>
    </location>
</feature>
<evidence type="ECO:0000259" key="2">
    <source>
        <dbReference type="PROSITE" id="PS50110"/>
    </source>
</evidence>
<organism evidence="4 5">
    <name type="scientific">Plebeiibacterium sediminum</name>
    <dbReference type="NCBI Taxonomy" id="2992112"/>
    <lineage>
        <taxon>Bacteria</taxon>
        <taxon>Pseudomonadati</taxon>
        <taxon>Bacteroidota</taxon>
        <taxon>Bacteroidia</taxon>
        <taxon>Marinilabiliales</taxon>
        <taxon>Marinilabiliaceae</taxon>
        <taxon>Plebeiibacterium</taxon>
    </lineage>
</organism>
<dbReference type="SMART" id="SM00850">
    <property type="entry name" value="LytTR"/>
    <property type="match status" value="1"/>
</dbReference>
<feature type="domain" description="HTH LytTR-type" evidence="3">
    <location>
        <begin position="143"/>
        <end position="250"/>
    </location>
</feature>
<dbReference type="AlphaFoldDB" id="A0AAE3SDS6"/>
<evidence type="ECO:0000313" key="4">
    <source>
        <dbReference type="EMBL" id="MCW3785192.1"/>
    </source>
</evidence>
<dbReference type="InterPro" id="IPR007492">
    <property type="entry name" value="LytTR_DNA-bd_dom"/>
</dbReference>
<dbReference type="EMBL" id="JAPDPJ010000001">
    <property type="protein sequence ID" value="MCW3785192.1"/>
    <property type="molecule type" value="Genomic_DNA"/>
</dbReference>
<dbReference type="FunFam" id="3.40.50.2300:FF:000361">
    <property type="entry name" value="Two-component system response regulator"/>
    <property type="match status" value="1"/>
</dbReference>
<evidence type="ECO:0000259" key="3">
    <source>
        <dbReference type="PROSITE" id="PS50930"/>
    </source>
</evidence>
<gene>
    <name evidence="4" type="ORF">OM075_01870</name>
</gene>
<dbReference type="InterPro" id="IPR011006">
    <property type="entry name" value="CheY-like_superfamily"/>
</dbReference>